<feature type="region of interest" description="Disordered" evidence="1">
    <location>
        <begin position="84"/>
        <end position="210"/>
    </location>
</feature>
<protein>
    <submittedName>
        <fullName evidence="2">Uncharacterized protein</fullName>
    </submittedName>
</protein>
<evidence type="ECO:0000313" key="3">
    <source>
        <dbReference type="Proteomes" id="UP000740926"/>
    </source>
</evidence>
<proteinExistence type="predicted"/>
<evidence type="ECO:0000313" key="2">
    <source>
        <dbReference type="EMBL" id="KAG1541571.1"/>
    </source>
</evidence>
<keyword evidence="3" id="KW-1185">Reference proteome</keyword>
<feature type="compositionally biased region" description="Basic and acidic residues" evidence="1">
    <location>
        <begin position="34"/>
        <end position="50"/>
    </location>
</feature>
<dbReference type="Proteomes" id="UP000740926">
    <property type="component" value="Unassembled WGS sequence"/>
</dbReference>
<comment type="caution">
    <text evidence="2">The sequence shown here is derived from an EMBL/GenBank/DDBJ whole genome shotgun (WGS) entry which is preliminary data.</text>
</comment>
<sequence length="210" mass="21668">MAPSSTRQGPGLAAGGDHAGGERHAGIAEVLGNRADHHHVQPEMRVDQRATARGHQYGTAAAVIAVSLAHAAATGNRTARRLHRIPGQERHAGPQHGGGQPRQRRGERAQAGDAGEDEDGIDGRAGGDHRHDVLAQDALAQNEGALGPDHGDQADAGGCTRGPGTEAGAGGDDREHGIDCLVLLGGDGASRRRTAPERAPLSRRNMKKTS</sequence>
<gene>
    <name evidence="2" type="ORF">G6F50_014219</name>
</gene>
<feature type="region of interest" description="Disordered" evidence="1">
    <location>
        <begin position="1"/>
        <end position="52"/>
    </location>
</feature>
<organism evidence="2 3">
    <name type="scientific">Rhizopus delemar</name>
    <dbReference type="NCBI Taxonomy" id="936053"/>
    <lineage>
        <taxon>Eukaryota</taxon>
        <taxon>Fungi</taxon>
        <taxon>Fungi incertae sedis</taxon>
        <taxon>Mucoromycota</taxon>
        <taxon>Mucoromycotina</taxon>
        <taxon>Mucoromycetes</taxon>
        <taxon>Mucorales</taxon>
        <taxon>Mucorineae</taxon>
        <taxon>Rhizopodaceae</taxon>
        <taxon>Rhizopus</taxon>
    </lineage>
</organism>
<name>A0A9P7C8P8_9FUNG</name>
<reference evidence="2 3" key="1">
    <citation type="journal article" date="2020" name="Microb. Genom.">
        <title>Genetic diversity of clinical and environmental Mucorales isolates obtained from an investigation of mucormycosis cases among solid organ transplant recipients.</title>
        <authorList>
            <person name="Nguyen M.H."/>
            <person name="Kaul D."/>
            <person name="Muto C."/>
            <person name="Cheng S.J."/>
            <person name="Richter R.A."/>
            <person name="Bruno V.M."/>
            <person name="Liu G."/>
            <person name="Beyhan S."/>
            <person name="Sundermann A.J."/>
            <person name="Mounaud S."/>
            <person name="Pasculle A.W."/>
            <person name="Nierman W.C."/>
            <person name="Driscoll E."/>
            <person name="Cumbie R."/>
            <person name="Clancy C.J."/>
            <person name="Dupont C.L."/>
        </authorList>
    </citation>
    <scope>NUCLEOTIDE SEQUENCE [LARGE SCALE GENOMIC DNA]</scope>
    <source>
        <strain evidence="2 3">GL24</strain>
    </source>
</reference>
<feature type="compositionally biased region" description="Basic and acidic residues" evidence="1">
    <location>
        <begin position="121"/>
        <end position="134"/>
    </location>
</feature>
<evidence type="ECO:0000256" key="1">
    <source>
        <dbReference type="SAM" id="MobiDB-lite"/>
    </source>
</evidence>
<dbReference type="EMBL" id="JAANIU010006511">
    <property type="protein sequence ID" value="KAG1541571.1"/>
    <property type="molecule type" value="Genomic_DNA"/>
</dbReference>
<accession>A0A9P7C8P8</accession>
<feature type="compositionally biased region" description="Gly residues" evidence="1">
    <location>
        <begin position="159"/>
        <end position="170"/>
    </location>
</feature>
<dbReference type="AlphaFoldDB" id="A0A9P7C8P8"/>